<dbReference type="InParanoid" id="F2TY53"/>
<evidence type="ECO:0000313" key="3">
    <source>
        <dbReference type="Proteomes" id="UP000007799"/>
    </source>
</evidence>
<dbReference type="OMA" id="KWLSKAN"/>
<dbReference type="AlphaFoldDB" id="F2TY53"/>
<dbReference type="Proteomes" id="UP000007799">
    <property type="component" value="Unassembled WGS sequence"/>
</dbReference>
<proteinExistence type="predicted"/>
<evidence type="ECO:0008006" key="4">
    <source>
        <dbReference type="Google" id="ProtNLM"/>
    </source>
</evidence>
<dbReference type="Gene3D" id="3.40.50.1820">
    <property type="entry name" value="alpha/beta hydrolase"/>
    <property type="match status" value="1"/>
</dbReference>
<keyword evidence="1" id="KW-0732">Signal</keyword>
<protein>
    <recommendedName>
        <fullName evidence="4">Conditioned medium factor</fullName>
    </recommendedName>
</protein>
<dbReference type="NCBIfam" id="NF041940">
    <property type="entry name" value="choice_anch_X"/>
    <property type="match status" value="1"/>
</dbReference>
<dbReference type="KEGG" id="sre:PTSG_01015"/>
<sequence length="708" mass="77460">MMKVVVFVFAVLAAVVAHSAHGLDHKMLGGPPSEFKRHGIPDSSLGALFQSSATHFMRFEQTADNERLWTYEVDVVVDSDEGFQFSLMSPLLDRLEPTLRDPSGNAVDLSGHKTQSFWPVGDSATEIIGDVYTFEKPAVGTYHLTLAVSDMAEAEFLQRVQGARSRSKTSGDGILLVWNESQDEIFSKLTSYLTMRQDDNLGFQAQMYDVTANPSLVKAKGLRPTALGDAVSAAKLEVFFPNGTRVEEQMHDDGLHNDLLANDGVFGGSFVPDVCGSYLVQTVLEGTRSNGAAFVRTAEHSVRIVPRSLELTGAVDMHVDRAQHRLVVDLAVKQFQVDAGFTDLAERYRAYFELHGRNIFTGHEVPIAWSSALVAPTAGSNGAPVLRLDVDLAWLAAAAAVGPFSLKNVYVQEVNTFIPVSTMGAIDAPLSASNDVALWRAFQTANATYDGTVTEKMRFGVRPKWLHERVTARASGNATAAADANPALVLLHGYCSDSNPWKHTSHVWDDARYFEDPKQSRSHDKFAQLVVEFAEKEGLTSYGLLGHSQGGFASVHVYNYYWTGVDASQGARKLQSMGTPYQGNSGAGFWAEVLNMLVEEGCDSQEDLTRDGAQMWLSGISAEVADNMYYYVTQYDKGGPLGNGYCNMLTNAVLAKPNDGVTEVDYAHLEGAHYMGLTKGECHIQDMNWPASFLNEDRNKLMNAEAAR</sequence>
<organism evidence="3">
    <name type="scientific">Salpingoeca rosetta (strain ATCC 50818 / BSB-021)</name>
    <dbReference type="NCBI Taxonomy" id="946362"/>
    <lineage>
        <taxon>Eukaryota</taxon>
        <taxon>Choanoflagellata</taxon>
        <taxon>Craspedida</taxon>
        <taxon>Salpingoecidae</taxon>
        <taxon>Salpingoeca</taxon>
    </lineage>
</organism>
<dbReference type="OrthoDB" id="15309at2759"/>
<gene>
    <name evidence="2" type="ORF">PTSG_01015</name>
</gene>
<feature type="chain" id="PRO_5003290540" description="Conditioned medium factor" evidence="1">
    <location>
        <begin position="23"/>
        <end position="708"/>
    </location>
</feature>
<dbReference type="eggNOG" id="ENOG502RYH8">
    <property type="taxonomic scope" value="Eukaryota"/>
</dbReference>
<dbReference type="InterPro" id="IPR029058">
    <property type="entry name" value="AB_hydrolase_fold"/>
</dbReference>
<dbReference type="RefSeq" id="XP_004998487.1">
    <property type="nucleotide sequence ID" value="XM_004998430.1"/>
</dbReference>
<feature type="signal peptide" evidence="1">
    <location>
        <begin position="1"/>
        <end position="22"/>
    </location>
</feature>
<reference evidence="2" key="1">
    <citation type="submission" date="2009-08" db="EMBL/GenBank/DDBJ databases">
        <title>Annotation of Salpingoeca rosetta.</title>
        <authorList>
            <consortium name="The Broad Institute Genome Sequencing Platform"/>
            <person name="Russ C."/>
            <person name="Cuomo C."/>
            <person name="Burger G."/>
            <person name="Gray M.W."/>
            <person name="Holland P.W.H."/>
            <person name="King N."/>
            <person name="Lang F.B.F."/>
            <person name="Roger A.J."/>
            <person name="Ruiz-Trillo I."/>
            <person name="Young S.K."/>
            <person name="Zeng Q."/>
            <person name="Gargeya S."/>
            <person name="Alvarado L."/>
            <person name="Berlin A."/>
            <person name="Chapman S.B."/>
            <person name="Chen Z."/>
            <person name="Freedman E."/>
            <person name="Gellesch M."/>
            <person name="Goldberg J."/>
            <person name="Griggs A."/>
            <person name="Gujja S."/>
            <person name="Heilman E."/>
            <person name="Heiman D."/>
            <person name="Howarth C."/>
            <person name="Mehta T."/>
            <person name="Neiman D."/>
            <person name="Pearson M."/>
            <person name="Roberts A."/>
            <person name="Saif S."/>
            <person name="Shea T."/>
            <person name="Shenoy N."/>
            <person name="Sisk P."/>
            <person name="Stolte C."/>
            <person name="Sykes S."/>
            <person name="White J."/>
            <person name="Yandava C."/>
            <person name="Haas B."/>
            <person name="Nusbaum C."/>
            <person name="Birren B."/>
        </authorList>
    </citation>
    <scope>NUCLEOTIDE SEQUENCE [LARGE SCALE GENOMIC DNA]</scope>
    <source>
        <strain evidence="2">ATCC 50818</strain>
    </source>
</reference>
<keyword evidence="3" id="KW-1185">Reference proteome</keyword>
<evidence type="ECO:0000313" key="2">
    <source>
        <dbReference type="EMBL" id="EGD76312.1"/>
    </source>
</evidence>
<dbReference type="EMBL" id="GL832956">
    <property type="protein sequence ID" value="EGD76312.1"/>
    <property type="molecule type" value="Genomic_DNA"/>
</dbReference>
<name>F2TY53_SALR5</name>
<accession>F2TY53</accession>
<evidence type="ECO:0000256" key="1">
    <source>
        <dbReference type="SAM" id="SignalP"/>
    </source>
</evidence>
<dbReference type="GeneID" id="16079081"/>
<dbReference type="SUPFAM" id="SSF53474">
    <property type="entry name" value="alpha/beta-Hydrolases"/>
    <property type="match status" value="1"/>
</dbReference>